<keyword evidence="3" id="KW-1185">Reference proteome</keyword>
<reference evidence="2" key="1">
    <citation type="journal article" date="2020" name="Stud. Mycol.">
        <title>101 Dothideomycetes genomes: a test case for predicting lifestyles and emergence of pathogens.</title>
        <authorList>
            <person name="Haridas S."/>
            <person name="Albert R."/>
            <person name="Binder M."/>
            <person name="Bloem J."/>
            <person name="Labutti K."/>
            <person name="Salamov A."/>
            <person name="Andreopoulos B."/>
            <person name="Baker S."/>
            <person name="Barry K."/>
            <person name="Bills G."/>
            <person name="Bluhm B."/>
            <person name="Cannon C."/>
            <person name="Castanera R."/>
            <person name="Culley D."/>
            <person name="Daum C."/>
            <person name="Ezra D."/>
            <person name="Gonzalez J."/>
            <person name="Henrissat B."/>
            <person name="Kuo A."/>
            <person name="Liang C."/>
            <person name="Lipzen A."/>
            <person name="Lutzoni F."/>
            <person name="Magnuson J."/>
            <person name="Mondo S."/>
            <person name="Nolan M."/>
            <person name="Ohm R."/>
            <person name="Pangilinan J."/>
            <person name="Park H.-J."/>
            <person name="Ramirez L."/>
            <person name="Alfaro M."/>
            <person name="Sun H."/>
            <person name="Tritt A."/>
            <person name="Yoshinaga Y."/>
            <person name="Zwiers L.-H."/>
            <person name="Turgeon B."/>
            <person name="Goodwin S."/>
            <person name="Spatafora J."/>
            <person name="Crous P."/>
            <person name="Grigoriev I."/>
        </authorList>
    </citation>
    <scope>NUCLEOTIDE SEQUENCE</scope>
    <source>
        <strain evidence="2">CBS 125425</strain>
    </source>
</reference>
<organism evidence="2 3">
    <name type="scientific">Polyplosphaeria fusca</name>
    <dbReference type="NCBI Taxonomy" id="682080"/>
    <lineage>
        <taxon>Eukaryota</taxon>
        <taxon>Fungi</taxon>
        <taxon>Dikarya</taxon>
        <taxon>Ascomycota</taxon>
        <taxon>Pezizomycotina</taxon>
        <taxon>Dothideomycetes</taxon>
        <taxon>Pleosporomycetidae</taxon>
        <taxon>Pleosporales</taxon>
        <taxon>Tetraplosphaeriaceae</taxon>
        <taxon>Polyplosphaeria</taxon>
    </lineage>
</organism>
<dbReference type="AlphaFoldDB" id="A0A9P4R148"/>
<evidence type="ECO:0000256" key="1">
    <source>
        <dbReference type="SAM" id="Phobius"/>
    </source>
</evidence>
<keyword evidence="1" id="KW-1133">Transmembrane helix</keyword>
<protein>
    <submittedName>
        <fullName evidence="2">Uncharacterized protein</fullName>
    </submittedName>
</protein>
<keyword evidence="1" id="KW-0812">Transmembrane</keyword>
<evidence type="ECO:0000313" key="3">
    <source>
        <dbReference type="Proteomes" id="UP000799444"/>
    </source>
</evidence>
<comment type="caution">
    <text evidence="2">The sequence shown here is derived from an EMBL/GenBank/DDBJ whole genome shotgun (WGS) entry which is preliminary data.</text>
</comment>
<gene>
    <name evidence="2" type="ORF">EJ04DRAFT_227848</name>
</gene>
<dbReference type="EMBL" id="ML996142">
    <property type="protein sequence ID" value="KAF2734888.1"/>
    <property type="molecule type" value="Genomic_DNA"/>
</dbReference>
<proteinExistence type="predicted"/>
<keyword evidence="1" id="KW-0472">Membrane</keyword>
<name>A0A9P4R148_9PLEO</name>
<sequence>MRLNWTLSTTAIANGTRSMPPIATETVLLCASQDNLGVATFVVTVLIGLLAPFVQVVLYVIKKRRRQDERLARTRSGMHDLTVSNASNKFRIHILALVADVHQQPSVTFEHRRRARGSSALEHRNSEGEYMVHSSLSRRAPAVYRGNDQWQRRNRSSVERSIV</sequence>
<evidence type="ECO:0000313" key="2">
    <source>
        <dbReference type="EMBL" id="KAF2734888.1"/>
    </source>
</evidence>
<feature type="transmembrane region" description="Helical" evidence="1">
    <location>
        <begin position="38"/>
        <end position="61"/>
    </location>
</feature>
<dbReference type="Proteomes" id="UP000799444">
    <property type="component" value="Unassembled WGS sequence"/>
</dbReference>
<accession>A0A9P4R148</accession>